<proteinExistence type="predicted"/>
<feature type="region of interest" description="Disordered" evidence="1">
    <location>
        <begin position="1"/>
        <end position="37"/>
    </location>
</feature>
<gene>
    <name evidence="2" type="ORF">FO014_16235</name>
</gene>
<sequence>MHKTPSKSHPGYSTAQNTAISMPGTPSVQAKTGTMPRQQKISLISSMKAVGTDKKQPAKKWFYGKVRGGRNCFCAPPGM</sequence>
<accession>A0ABX6GQ86</accession>
<dbReference type="EMBL" id="CP041764">
    <property type="protein sequence ID" value="QHA88385.1"/>
    <property type="molecule type" value="Genomic_DNA"/>
</dbReference>
<organism evidence="2 3">
    <name type="scientific">Serratia rhizosphaerae</name>
    <dbReference type="NCBI Taxonomy" id="2597702"/>
    <lineage>
        <taxon>Bacteria</taxon>
        <taxon>Pseudomonadati</taxon>
        <taxon>Pseudomonadota</taxon>
        <taxon>Gammaproteobacteria</taxon>
        <taxon>Enterobacterales</taxon>
        <taxon>Yersiniaceae</taxon>
        <taxon>Serratia</taxon>
    </lineage>
</organism>
<name>A0ABX6GQ86_9GAMM</name>
<evidence type="ECO:0000256" key="1">
    <source>
        <dbReference type="SAM" id="MobiDB-lite"/>
    </source>
</evidence>
<dbReference type="Proteomes" id="UP000430368">
    <property type="component" value="Chromosome"/>
</dbReference>
<evidence type="ECO:0000313" key="3">
    <source>
        <dbReference type="Proteomes" id="UP000430368"/>
    </source>
</evidence>
<feature type="compositionally biased region" description="Polar residues" evidence="1">
    <location>
        <begin position="11"/>
        <end position="37"/>
    </location>
</feature>
<protein>
    <submittedName>
        <fullName evidence="2">Uncharacterized protein</fullName>
    </submittedName>
</protein>
<reference evidence="2 3" key="1">
    <citation type="submission" date="2019-07" db="EMBL/GenBank/DDBJ databases">
        <title>Serratia dokdonensis sp. nov., an elicitor of systemic resistance in Nicotiana Tabacum.</title>
        <authorList>
            <person name="Son J.-S."/>
            <person name="Hwang Y.-J."/>
            <person name="Lee S.-Y."/>
            <person name="Ghim S.-Y."/>
        </authorList>
    </citation>
    <scope>NUCLEOTIDE SEQUENCE [LARGE SCALE GENOMIC DNA]</scope>
    <source>
        <strain evidence="2 3">KUDC3025</strain>
    </source>
</reference>
<dbReference type="RefSeq" id="WP_160030256.1">
    <property type="nucleotide sequence ID" value="NZ_CP041764.1"/>
</dbReference>
<evidence type="ECO:0000313" key="2">
    <source>
        <dbReference type="EMBL" id="QHA88385.1"/>
    </source>
</evidence>
<keyword evidence="3" id="KW-1185">Reference proteome</keyword>